<dbReference type="EMBL" id="MU001494">
    <property type="protein sequence ID" value="KAF2449215.1"/>
    <property type="molecule type" value="Genomic_DNA"/>
</dbReference>
<dbReference type="Pfam" id="PF13673">
    <property type="entry name" value="Acetyltransf_10"/>
    <property type="match status" value="1"/>
</dbReference>
<dbReference type="OrthoDB" id="5689at2759"/>
<organism evidence="2 3">
    <name type="scientific">Karstenula rhodostoma CBS 690.94</name>
    <dbReference type="NCBI Taxonomy" id="1392251"/>
    <lineage>
        <taxon>Eukaryota</taxon>
        <taxon>Fungi</taxon>
        <taxon>Dikarya</taxon>
        <taxon>Ascomycota</taxon>
        <taxon>Pezizomycotina</taxon>
        <taxon>Dothideomycetes</taxon>
        <taxon>Pleosporomycetidae</taxon>
        <taxon>Pleosporales</taxon>
        <taxon>Massarineae</taxon>
        <taxon>Didymosphaeriaceae</taxon>
        <taxon>Karstenula</taxon>
    </lineage>
</organism>
<evidence type="ECO:0000259" key="1">
    <source>
        <dbReference type="PROSITE" id="PS51186"/>
    </source>
</evidence>
<dbReference type="PANTHER" id="PTHR43617:SF9">
    <property type="entry name" value="GNAT FAMILY ACETYLTRANSFERASE"/>
    <property type="match status" value="1"/>
</dbReference>
<keyword evidence="3" id="KW-1185">Reference proteome</keyword>
<dbReference type="SUPFAM" id="SSF55729">
    <property type="entry name" value="Acyl-CoA N-acyltransferases (Nat)"/>
    <property type="match status" value="1"/>
</dbReference>
<dbReference type="AlphaFoldDB" id="A0A9P4PQ18"/>
<gene>
    <name evidence="2" type="ORF">P171DRAFT_427457</name>
</gene>
<protein>
    <submittedName>
        <fullName evidence="2">Acetyltransferase</fullName>
    </submittedName>
</protein>
<accession>A0A9P4PQ18</accession>
<dbReference type="InterPro" id="IPR016181">
    <property type="entry name" value="Acyl_CoA_acyltransferase"/>
</dbReference>
<dbReference type="CDD" id="cd04301">
    <property type="entry name" value="NAT_SF"/>
    <property type="match status" value="1"/>
</dbReference>
<dbReference type="PANTHER" id="PTHR43617">
    <property type="entry name" value="L-AMINO ACID N-ACETYLTRANSFERASE"/>
    <property type="match status" value="1"/>
</dbReference>
<evidence type="ECO:0000313" key="2">
    <source>
        <dbReference type="EMBL" id="KAF2449215.1"/>
    </source>
</evidence>
<sequence length="186" mass="20341">MASTLPLHFKVATPDDAAQIAKLVQSAFRHQDIKWTGPDIELNRRFTTTPAQPLAIITNPDAAFLMATTADGTLVGAMAAVKKTEQLARLAMLAVDPTLQAGGIGRRVLAQTEEFAVETWGVKKLGLNALNTRELLVEWYERRGYVRTGERSEFPAEGLRELGIVKEVFFVEMEKAVGGDGMGEKV</sequence>
<proteinExistence type="predicted"/>
<name>A0A9P4PQ18_9PLEO</name>
<dbReference type="GO" id="GO:0016747">
    <property type="term" value="F:acyltransferase activity, transferring groups other than amino-acyl groups"/>
    <property type="evidence" value="ECO:0007669"/>
    <property type="project" value="InterPro"/>
</dbReference>
<dbReference type="PROSITE" id="PS51186">
    <property type="entry name" value="GNAT"/>
    <property type="match status" value="1"/>
</dbReference>
<dbReference type="Proteomes" id="UP000799764">
    <property type="component" value="Unassembled WGS sequence"/>
</dbReference>
<feature type="domain" description="N-acetyltransferase" evidence="1">
    <location>
        <begin position="7"/>
        <end position="178"/>
    </location>
</feature>
<reference evidence="2" key="1">
    <citation type="journal article" date="2020" name="Stud. Mycol.">
        <title>101 Dothideomycetes genomes: a test case for predicting lifestyles and emergence of pathogens.</title>
        <authorList>
            <person name="Haridas S."/>
            <person name="Albert R."/>
            <person name="Binder M."/>
            <person name="Bloem J."/>
            <person name="Labutti K."/>
            <person name="Salamov A."/>
            <person name="Andreopoulos B."/>
            <person name="Baker S."/>
            <person name="Barry K."/>
            <person name="Bills G."/>
            <person name="Bluhm B."/>
            <person name="Cannon C."/>
            <person name="Castanera R."/>
            <person name="Culley D."/>
            <person name="Daum C."/>
            <person name="Ezra D."/>
            <person name="Gonzalez J."/>
            <person name="Henrissat B."/>
            <person name="Kuo A."/>
            <person name="Liang C."/>
            <person name="Lipzen A."/>
            <person name="Lutzoni F."/>
            <person name="Magnuson J."/>
            <person name="Mondo S."/>
            <person name="Nolan M."/>
            <person name="Ohm R."/>
            <person name="Pangilinan J."/>
            <person name="Park H.-J."/>
            <person name="Ramirez L."/>
            <person name="Alfaro M."/>
            <person name="Sun H."/>
            <person name="Tritt A."/>
            <person name="Yoshinaga Y."/>
            <person name="Zwiers L.-H."/>
            <person name="Turgeon B."/>
            <person name="Goodwin S."/>
            <person name="Spatafora J."/>
            <person name="Crous P."/>
            <person name="Grigoriev I."/>
        </authorList>
    </citation>
    <scope>NUCLEOTIDE SEQUENCE</scope>
    <source>
        <strain evidence="2">CBS 690.94</strain>
    </source>
</reference>
<dbReference type="InterPro" id="IPR050276">
    <property type="entry name" value="MshD_Acetyltransferase"/>
</dbReference>
<dbReference type="Gene3D" id="3.40.630.30">
    <property type="match status" value="1"/>
</dbReference>
<dbReference type="InterPro" id="IPR000182">
    <property type="entry name" value="GNAT_dom"/>
</dbReference>
<comment type="caution">
    <text evidence="2">The sequence shown here is derived from an EMBL/GenBank/DDBJ whole genome shotgun (WGS) entry which is preliminary data.</text>
</comment>
<evidence type="ECO:0000313" key="3">
    <source>
        <dbReference type="Proteomes" id="UP000799764"/>
    </source>
</evidence>